<dbReference type="InterPro" id="IPR035920">
    <property type="entry name" value="YhbY-like_sf"/>
</dbReference>
<gene>
    <name evidence="4" type="ORF">AACH00_05595</name>
</gene>
<evidence type="ECO:0000256" key="2">
    <source>
        <dbReference type="PROSITE-ProRule" id="PRU00626"/>
    </source>
</evidence>
<evidence type="ECO:0000313" key="4">
    <source>
        <dbReference type="EMBL" id="MEK8045817.1"/>
    </source>
</evidence>
<evidence type="ECO:0000256" key="1">
    <source>
        <dbReference type="ARBA" id="ARBA00022884"/>
    </source>
</evidence>
<dbReference type="PANTHER" id="PTHR40065:SF3">
    <property type="entry name" value="RNA-BINDING PROTEIN YHBY"/>
    <property type="match status" value="1"/>
</dbReference>
<feature type="domain" description="CRM" evidence="3">
    <location>
        <begin position="4"/>
        <end position="100"/>
    </location>
</feature>
<comment type="caution">
    <text evidence="4">The sequence shown here is derived from an EMBL/GenBank/DDBJ whole genome shotgun (WGS) entry which is preliminary data.</text>
</comment>
<dbReference type="RefSeq" id="WP_341398102.1">
    <property type="nucleotide sequence ID" value="NZ_JBBUTI010000004.1"/>
</dbReference>
<proteinExistence type="predicted"/>
<dbReference type="SMART" id="SM01103">
    <property type="entry name" value="CRS1_YhbY"/>
    <property type="match status" value="1"/>
</dbReference>
<dbReference type="InterPro" id="IPR001890">
    <property type="entry name" value="RNA-binding_CRM"/>
</dbReference>
<accession>A0ABU9C5W6</accession>
<dbReference type="Pfam" id="PF01985">
    <property type="entry name" value="CRS1_YhbY"/>
    <property type="match status" value="1"/>
</dbReference>
<protein>
    <submittedName>
        <fullName evidence="4">YhbY family RNA-binding protein</fullName>
    </submittedName>
</protein>
<evidence type="ECO:0000313" key="5">
    <source>
        <dbReference type="Proteomes" id="UP001379945"/>
    </source>
</evidence>
<dbReference type="EMBL" id="JBBUTI010000004">
    <property type="protein sequence ID" value="MEK8045817.1"/>
    <property type="molecule type" value="Genomic_DNA"/>
</dbReference>
<name>A0ABU9C5W6_9BURK</name>
<dbReference type="InterPro" id="IPR051925">
    <property type="entry name" value="RNA-binding_domain"/>
</dbReference>
<dbReference type="Proteomes" id="UP001379945">
    <property type="component" value="Unassembled WGS sequence"/>
</dbReference>
<dbReference type="Gene3D" id="3.30.110.60">
    <property type="entry name" value="YhbY-like"/>
    <property type="match status" value="1"/>
</dbReference>
<reference evidence="4 5" key="1">
    <citation type="submission" date="2024-04" db="EMBL/GenBank/DDBJ databases">
        <title>Novel species of the genus Ideonella isolated from streams.</title>
        <authorList>
            <person name="Lu H."/>
        </authorList>
    </citation>
    <scope>NUCLEOTIDE SEQUENCE [LARGE SCALE GENOMIC DNA]</scope>
    <source>
        <strain evidence="4 5">LYT19W</strain>
    </source>
</reference>
<dbReference type="PROSITE" id="PS51295">
    <property type="entry name" value="CRM"/>
    <property type="match status" value="1"/>
</dbReference>
<keyword evidence="5" id="KW-1185">Reference proteome</keyword>
<dbReference type="PANTHER" id="PTHR40065">
    <property type="entry name" value="RNA-BINDING PROTEIN YHBY"/>
    <property type="match status" value="1"/>
</dbReference>
<evidence type="ECO:0000259" key="3">
    <source>
        <dbReference type="PROSITE" id="PS51295"/>
    </source>
</evidence>
<organism evidence="4 5">
    <name type="scientific">Ideonella margarita</name>
    <dbReference type="NCBI Taxonomy" id="2984191"/>
    <lineage>
        <taxon>Bacteria</taxon>
        <taxon>Pseudomonadati</taxon>
        <taxon>Pseudomonadota</taxon>
        <taxon>Betaproteobacteria</taxon>
        <taxon>Burkholderiales</taxon>
        <taxon>Sphaerotilaceae</taxon>
        <taxon>Ideonella</taxon>
    </lineage>
</organism>
<sequence length="157" mass="17216">MSAIQLTPAERKDKRGDAHHLDPVVMIGSEGLTPAIIKETDAALKAHGLIKIRVFSDDRVAREAMLVTLADQLDAAPIQHIGKLLVLWRPMPPKEKAENPERKPGSRSVKLVTFAKGSPRPTVKTVTVHGNQRVTVGGQIKRTRVRATSVKKKAQSR</sequence>
<dbReference type="SUPFAM" id="SSF75471">
    <property type="entry name" value="YhbY-like"/>
    <property type="match status" value="1"/>
</dbReference>
<keyword evidence="1 2" id="KW-0694">RNA-binding</keyword>